<accession>A0AAD9U776</accession>
<protein>
    <recommendedName>
        <fullName evidence="3">Zinc finger PMZ-type domain-containing protein</fullName>
    </recommendedName>
</protein>
<comment type="caution">
    <text evidence="1">The sequence shown here is derived from an EMBL/GenBank/DDBJ whole genome shotgun (WGS) entry which is preliminary data.</text>
</comment>
<keyword evidence="2" id="KW-1185">Reference proteome</keyword>
<dbReference type="Proteomes" id="UP001280121">
    <property type="component" value="Unassembled WGS sequence"/>
</dbReference>
<evidence type="ECO:0008006" key="3">
    <source>
        <dbReference type="Google" id="ProtNLM"/>
    </source>
</evidence>
<evidence type="ECO:0000313" key="2">
    <source>
        <dbReference type="Proteomes" id="UP001280121"/>
    </source>
</evidence>
<proteinExistence type="predicted"/>
<gene>
    <name evidence="1" type="ORF">Ddye_016335</name>
</gene>
<name>A0AAD9U776_9ROSI</name>
<reference evidence="1" key="1">
    <citation type="journal article" date="2023" name="Plant J.">
        <title>Genome sequences and population genomics provide insights into the demographic history, inbreeding, and mutation load of two 'living fossil' tree species of Dipteronia.</title>
        <authorList>
            <person name="Feng Y."/>
            <person name="Comes H.P."/>
            <person name="Chen J."/>
            <person name="Zhu S."/>
            <person name="Lu R."/>
            <person name="Zhang X."/>
            <person name="Li P."/>
            <person name="Qiu J."/>
            <person name="Olsen K.M."/>
            <person name="Qiu Y."/>
        </authorList>
    </citation>
    <scope>NUCLEOTIDE SEQUENCE</scope>
    <source>
        <strain evidence="1">KIB01</strain>
    </source>
</reference>
<evidence type="ECO:0000313" key="1">
    <source>
        <dbReference type="EMBL" id="KAK2648846.1"/>
    </source>
</evidence>
<organism evidence="1 2">
    <name type="scientific">Dipteronia dyeriana</name>
    <dbReference type="NCBI Taxonomy" id="168575"/>
    <lineage>
        <taxon>Eukaryota</taxon>
        <taxon>Viridiplantae</taxon>
        <taxon>Streptophyta</taxon>
        <taxon>Embryophyta</taxon>
        <taxon>Tracheophyta</taxon>
        <taxon>Spermatophyta</taxon>
        <taxon>Magnoliopsida</taxon>
        <taxon>eudicotyledons</taxon>
        <taxon>Gunneridae</taxon>
        <taxon>Pentapetalae</taxon>
        <taxon>rosids</taxon>
        <taxon>malvids</taxon>
        <taxon>Sapindales</taxon>
        <taxon>Sapindaceae</taxon>
        <taxon>Hippocastanoideae</taxon>
        <taxon>Acereae</taxon>
        <taxon>Dipteronia</taxon>
    </lineage>
</organism>
<dbReference type="EMBL" id="JANJYI010000005">
    <property type="protein sequence ID" value="KAK2648846.1"/>
    <property type="molecule type" value="Genomic_DNA"/>
</dbReference>
<dbReference type="AlphaFoldDB" id="A0AAD9U776"/>
<sequence>MSDRQKGELKALDNEWPYTGKRNCFWHILGNFKSTFKDKSMNGKLWSITRAGSKSVFIEHMKTLGDDSMEVVLWLMKKLCEKWISGLPYKHVIVVFMYKRVFPHDHVYWYCTKEALKLTYSSAINPILEESSWPEYQCQHIDPPVKSVEVDRPKKNRKRAAYEPQAPSKIFNNRCQTHKTIGHNNRTCPDKLKVIPIHMPINTV</sequence>